<evidence type="ECO:0000313" key="9">
    <source>
        <dbReference type="Proteomes" id="UP000306954"/>
    </source>
</evidence>
<dbReference type="InterPro" id="IPR036409">
    <property type="entry name" value="Aldolase_II/adducin_N_sf"/>
</dbReference>
<feature type="compositionally biased region" description="Low complexity" evidence="6">
    <location>
        <begin position="1215"/>
        <end position="1229"/>
    </location>
</feature>
<dbReference type="SMART" id="SM00273">
    <property type="entry name" value="ENTH"/>
    <property type="match status" value="1"/>
</dbReference>
<feature type="region of interest" description="Disordered" evidence="6">
    <location>
        <begin position="1147"/>
        <end position="1389"/>
    </location>
</feature>
<dbReference type="Gene3D" id="2.130.10.10">
    <property type="entry name" value="YVTN repeat-like/Quinoprotein amine dehydrogenase"/>
    <property type="match status" value="1"/>
</dbReference>
<dbReference type="GO" id="GO:0005737">
    <property type="term" value="C:cytoplasm"/>
    <property type="evidence" value="ECO:0007669"/>
    <property type="project" value="UniProtKB-ARBA"/>
</dbReference>
<dbReference type="PROSITE" id="PS50942">
    <property type="entry name" value="ENTH"/>
    <property type="match status" value="1"/>
</dbReference>
<organism evidence="8 9">
    <name type="scientific">Wallemia ichthyophaga</name>
    <dbReference type="NCBI Taxonomy" id="245174"/>
    <lineage>
        <taxon>Eukaryota</taxon>
        <taxon>Fungi</taxon>
        <taxon>Dikarya</taxon>
        <taxon>Basidiomycota</taxon>
        <taxon>Wallemiomycotina</taxon>
        <taxon>Wallemiomycetes</taxon>
        <taxon>Wallemiales</taxon>
        <taxon>Wallemiaceae</taxon>
        <taxon>Wallemia</taxon>
    </lineage>
</organism>
<dbReference type="SUPFAM" id="SSF53639">
    <property type="entry name" value="AraD/HMP-PK domain-like"/>
    <property type="match status" value="1"/>
</dbReference>
<dbReference type="PANTHER" id="PTHR14927">
    <property type="entry name" value="NUCLEOLAR PROTEIN 10"/>
    <property type="match status" value="1"/>
</dbReference>
<dbReference type="InterPro" id="IPR001303">
    <property type="entry name" value="Aldolase_II/adducin_N"/>
</dbReference>
<feature type="compositionally biased region" description="Low complexity" evidence="6">
    <location>
        <begin position="1347"/>
        <end position="1382"/>
    </location>
</feature>
<dbReference type="GO" id="GO:0032040">
    <property type="term" value="C:small-subunit processome"/>
    <property type="evidence" value="ECO:0007669"/>
    <property type="project" value="TreeGrafter"/>
</dbReference>
<dbReference type="Gene3D" id="3.40.225.10">
    <property type="entry name" value="Class II aldolase/adducin N-terminal domain"/>
    <property type="match status" value="1"/>
</dbReference>
<dbReference type="GO" id="GO:0030686">
    <property type="term" value="C:90S preribosome"/>
    <property type="evidence" value="ECO:0007669"/>
    <property type="project" value="TreeGrafter"/>
</dbReference>
<feature type="compositionally biased region" description="Low complexity" evidence="6">
    <location>
        <begin position="1179"/>
        <end position="1191"/>
    </location>
</feature>
<proteinExistence type="inferred from homology"/>
<dbReference type="SMART" id="SM01007">
    <property type="entry name" value="Aldolase_II"/>
    <property type="match status" value="1"/>
</dbReference>
<gene>
    <name evidence="8" type="ORF">E3P90_01143</name>
</gene>
<dbReference type="Pfam" id="PF01417">
    <property type="entry name" value="ENTH"/>
    <property type="match status" value="1"/>
</dbReference>
<dbReference type="FunFam" id="3.40.225.10:FF:000009">
    <property type="entry name" value="Class II aldolase/adducin N-terminal"/>
    <property type="match status" value="1"/>
</dbReference>
<dbReference type="NCBIfam" id="NF004855">
    <property type="entry name" value="PRK06208.1"/>
    <property type="match status" value="1"/>
</dbReference>
<comment type="similarity">
    <text evidence="2">Belongs to the WD repeat NOL10/ENP2 family.</text>
</comment>
<keyword evidence="4" id="KW-0677">Repeat</keyword>
<feature type="compositionally biased region" description="Basic and acidic residues" evidence="6">
    <location>
        <begin position="660"/>
        <end position="673"/>
    </location>
</feature>
<feature type="compositionally biased region" description="Acidic residues" evidence="6">
    <location>
        <begin position="1161"/>
        <end position="1172"/>
    </location>
</feature>
<feature type="compositionally biased region" description="Acidic residues" evidence="6">
    <location>
        <begin position="552"/>
        <end position="565"/>
    </location>
</feature>
<feature type="domain" description="ENTH" evidence="7">
    <location>
        <begin position="969"/>
        <end position="1099"/>
    </location>
</feature>
<dbReference type="Pfam" id="PF23098">
    <property type="entry name" value="Beta-prop_NOL10_N"/>
    <property type="match status" value="1"/>
</dbReference>
<feature type="compositionally biased region" description="Acidic residues" evidence="6">
    <location>
        <begin position="530"/>
        <end position="543"/>
    </location>
</feature>
<reference evidence="8 9" key="1">
    <citation type="submission" date="2019-03" db="EMBL/GenBank/DDBJ databases">
        <title>Sequencing 23 genomes of Wallemia ichthyophaga.</title>
        <authorList>
            <person name="Gostincar C."/>
        </authorList>
    </citation>
    <scope>NUCLEOTIDE SEQUENCE [LARGE SCALE GENOMIC DNA]</scope>
    <source>
        <strain evidence="8 9">EXF-8621</strain>
    </source>
</reference>
<evidence type="ECO:0000256" key="6">
    <source>
        <dbReference type="SAM" id="MobiDB-lite"/>
    </source>
</evidence>
<comment type="caution">
    <text evidence="8">The sequence shown here is derived from an EMBL/GenBank/DDBJ whole genome shotgun (WGS) entry which is preliminary data.</text>
</comment>
<feature type="compositionally biased region" description="Basic and acidic residues" evidence="6">
    <location>
        <begin position="607"/>
        <end position="628"/>
    </location>
</feature>
<evidence type="ECO:0000313" key="8">
    <source>
        <dbReference type="EMBL" id="TIB14847.1"/>
    </source>
</evidence>
<evidence type="ECO:0000256" key="1">
    <source>
        <dbReference type="ARBA" id="ARBA00004604"/>
    </source>
</evidence>
<dbReference type="InterPro" id="IPR056550">
    <property type="entry name" value="NOL10_2nd"/>
</dbReference>
<dbReference type="Pfam" id="PF00596">
    <property type="entry name" value="Aldolase_II"/>
    <property type="match status" value="1"/>
</dbReference>
<dbReference type="InterPro" id="IPR008942">
    <property type="entry name" value="ENTH_VHS"/>
</dbReference>
<keyword evidence="5" id="KW-0539">Nucleus</keyword>
<evidence type="ECO:0000256" key="5">
    <source>
        <dbReference type="ARBA" id="ARBA00023242"/>
    </source>
</evidence>
<dbReference type="InterPro" id="IPR013809">
    <property type="entry name" value="ENTH"/>
</dbReference>
<dbReference type="SUPFAM" id="SSF48464">
    <property type="entry name" value="ENTH/VHS domain"/>
    <property type="match status" value="1"/>
</dbReference>
<name>A0A4T0IAS4_WALIC</name>
<evidence type="ECO:0000256" key="2">
    <source>
        <dbReference type="ARBA" id="ARBA00005264"/>
    </source>
</evidence>
<dbReference type="GO" id="GO:0000462">
    <property type="term" value="P:maturation of SSU-rRNA from tricistronic rRNA transcript (SSU-rRNA, 5.8S rRNA, LSU-rRNA)"/>
    <property type="evidence" value="ECO:0007669"/>
    <property type="project" value="TreeGrafter"/>
</dbReference>
<dbReference type="InterPro" id="IPR036322">
    <property type="entry name" value="WD40_repeat_dom_sf"/>
</dbReference>
<accession>A0A4T0IAS4</accession>
<feature type="region of interest" description="Disordered" evidence="6">
    <location>
        <begin position="510"/>
        <end position="700"/>
    </location>
</feature>
<dbReference type="Proteomes" id="UP000306954">
    <property type="component" value="Unassembled WGS sequence"/>
</dbReference>
<dbReference type="FunFam" id="1.25.40.90:FF:000006">
    <property type="entry name" value="Clathrin interactor 1"/>
    <property type="match status" value="1"/>
</dbReference>
<dbReference type="InterPro" id="IPR015943">
    <property type="entry name" value="WD40/YVTN_repeat-like_dom_sf"/>
</dbReference>
<dbReference type="Pfam" id="PF23097">
    <property type="entry name" value="NOL10_2nd"/>
    <property type="match status" value="1"/>
</dbReference>
<dbReference type="InterPro" id="IPR012580">
    <property type="entry name" value="NUC153"/>
</dbReference>
<feature type="compositionally biased region" description="Polar residues" evidence="6">
    <location>
        <begin position="1333"/>
        <end position="1345"/>
    </location>
</feature>
<dbReference type="InterPro" id="IPR040382">
    <property type="entry name" value="NOL10/Enp2"/>
</dbReference>
<dbReference type="CDD" id="cd16992">
    <property type="entry name" value="ENTH_Ent3"/>
    <property type="match status" value="1"/>
</dbReference>
<feature type="compositionally biased region" description="Polar residues" evidence="6">
    <location>
        <begin position="1252"/>
        <end position="1275"/>
    </location>
</feature>
<evidence type="ECO:0000259" key="7">
    <source>
        <dbReference type="PROSITE" id="PS50942"/>
    </source>
</evidence>
<dbReference type="InterPro" id="IPR056551">
    <property type="entry name" value="Beta-prop_NOL10_N"/>
</dbReference>
<dbReference type="Gene3D" id="1.25.40.90">
    <property type="match status" value="1"/>
</dbReference>
<dbReference type="SUPFAM" id="SSF50978">
    <property type="entry name" value="WD40 repeat-like"/>
    <property type="match status" value="1"/>
</dbReference>
<protein>
    <recommendedName>
        <fullName evidence="7">ENTH domain-containing protein</fullName>
    </recommendedName>
</protein>
<keyword evidence="3" id="KW-0853">WD repeat</keyword>
<dbReference type="PANTHER" id="PTHR14927:SF0">
    <property type="entry name" value="NUCLEOLAR PROTEIN 10"/>
    <property type="match status" value="1"/>
</dbReference>
<sequence length="1389" mass="152462">MSVAKVYCVNGQPSSGASSLPQWISKRRLAAERTGGKSRKRSKAKVKERGLEESQLTLIQEFGFPEASMKVRTSPDGDFALATGTYKPQVRCYDLRELALKWERHTSSENVDFQILSSDWTKSVHLQNDRTVSVHSQSQLHYSLRVPRFGSQVFRLNLEQGRFLNPLDLDSSSVQGVNAVDVNPAHQLWSFGVEGSGAGVKFWDPRSRNEIGSLDLPAEYLVEDNIANLGSGPLGVTSLASHSNGLSMAVGTSTGHTLLYDLRASKPFASKDQGYGLPIKNLQWLESASGRYDEADGKVASADSKVIKIWDKESTENYVNLTPESDINDMHIVPKTGLIMLANEAPEMSSYYVPQLGPAPKWCRFLDNITEELEGDMSGGVGPSAWSDYKFIDKSELESLQLNHLIGTAALKPYMHGFFISGELYSTAKLVSNPFAYAEHREKEIQAKLDKQAESRIRNSVKPNVKINKGLVDKLSKSSSKKSKKDDGKLLSDDRFKDMFENPEFEIDEDSKEFALRNPSGFNKGKTAVEQEEEESDKDSMDEDMSKGSSSEGEEEGDSGDESEDNIISAPPPRQPTAPVQKPKPQSKPTLVAGTATEQTGSAGDAFGDRIKGTEKKQQAKESKDSSSVRRTGGGGMEMVFTPKTTEADDNKPQPKKAKGREQFGHGLEKGALEQDQGADEQVPEDASKHHQSIANQPKSLIERVSRADRDGKIKLQGIPVFTDKMEEREWIKEHMAAVFRFWGKMGYGEGLAGHITVVDPVEPSCYWMNPICVHFGIMTKSKLVLVGPDGYIRPEGAQLPINTAGFYIHSAIHKARPDVKAAGHTHTVYGKAWSVFGKPIDMLSQDSCLFYNNLGVYKNFGGIVLAHEEGENVAKSLGTSKNCILQNHGLLTVGETVDEMAHAFHALERACHVQLLSESAASNGHKINTIDDEDAAFTAATLTHPEAAYLVQDLTPYDVKSYIEKAKNIAMNVPEMEAKVNEATNDDPCSTLMQQIAQGTFNFQEFNEILPTIYRKFMEMEARQWRQIYKALQLLEYLVKHGSERVVDDARAHLSTIKMLRNFHFIDDKSKDQGINVRNRAMEIISLLSDVDKIRAERRKAKANRSKYVGVGSEQLSGVSFNMGGSRYGGFGSDSLNTTNTSYSGGGGFSDAAENNQGYDDYDAGDDDDRAEDYHENTPASSTSQPPQQTKQKEPEVDLFDFGDEPASAPPVAPTAAPVQAPPKTTQAGISEFDDFDDFQSAPVSKPKAPASTQSIPNIQPPMGSQSNALSSIPPTMPMSGLQSLQQPAATPPAMAPQPAINPATMPNRANVPNQQTKPNDPFSGFDDLWKSSKSTKQSENTAKPSMASMAQQKSSASLWNTPTSSKPQPSQPSQQYQTPQNNDDLLL</sequence>
<dbReference type="EMBL" id="SPOF01000009">
    <property type="protein sequence ID" value="TIB14847.1"/>
    <property type="molecule type" value="Genomic_DNA"/>
</dbReference>
<evidence type="ECO:0000256" key="4">
    <source>
        <dbReference type="ARBA" id="ARBA00022737"/>
    </source>
</evidence>
<dbReference type="Pfam" id="PF08159">
    <property type="entry name" value="NUC153"/>
    <property type="match status" value="1"/>
</dbReference>
<comment type="subcellular location">
    <subcellularLocation>
        <location evidence="1">Nucleus</location>
        <location evidence="1">Nucleolus</location>
    </subcellularLocation>
</comment>
<evidence type="ECO:0000256" key="3">
    <source>
        <dbReference type="ARBA" id="ARBA00022574"/>
    </source>
</evidence>